<name>A0A0F9GY09_9ZZZZ</name>
<evidence type="ECO:0000313" key="2">
    <source>
        <dbReference type="EMBL" id="KKM03684.1"/>
    </source>
</evidence>
<keyword evidence="1" id="KW-0812">Transmembrane</keyword>
<evidence type="ECO:0000256" key="1">
    <source>
        <dbReference type="SAM" id="Phobius"/>
    </source>
</evidence>
<dbReference type="AlphaFoldDB" id="A0A0F9GY09"/>
<keyword evidence="1" id="KW-0472">Membrane</keyword>
<feature type="transmembrane region" description="Helical" evidence="1">
    <location>
        <begin position="87"/>
        <end position="106"/>
    </location>
</feature>
<protein>
    <submittedName>
        <fullName evidence="2">Uncharacterized protein</fullName>
    </submittedName>
</protein>
<accession>A0A0F9GY09</accession>
<feature type="transmembrane region" description="Helical" evidence="1">
    <location>
        <begin position="49"/>
        <end position="67"/>
    </location>
</feature>
<keyword evidence="1" id="KW-1133">Transmembrane helix</keyword>
<dbReference type="EMBL" id="LAZR01016627">
    <property type="protein sequence ID" value="KKM03684.1"/>
    <property type="molecule type" value="Genomic_DNA"/>
</dbReference>
<sequence length="111" mass="12381">MEYFSAFIVFVCGEIAGLLFFPILTHYLGPQNVSAWNIKAILKGVLERLVLFTALLHDYPQILIAFAALKLGTRLHHEEGSDISNTYFLLGNLMSIFIAIVAAIIAKKIWA</sequence>
<feature type="transmembrane region" description="Helical" evidence="1">
    <location>
        <begin position="6"/>
        <end position="28"/>
    </location>
</feature>
<comment type="caution">
    <text evidence="2">The sequence shown here is derived from an EMBL/GenBank/DDBJ whole genome shotgun (WGS) entry which is preliminary data.</text>
</comment>
<proteinExistence type="predicted"/>
<gene>
    <name evidence="2" type="ORF">LCGC14_1771960</name>
</gene>
<organism evidence="2">
    <name type="scientific">marine sediment metagenome</name>
    <dbReference type="NCBI Taxonomy" id="412755"/>
    <lineage>
        <taxon>unclassified sequences</taxon>
        <taxon>metagenomes</taxon>
        <taxon>ecological metagenomes</taxon>
    </lineage>
</organism>
<reference evidence="2" key="1">
    <citation type="journal article" date="2015" name="Nature">
        <title>Complex archaea that bridge the gap between prokaryotes and eukaryotes.</title>
        <authorList>
            <person name="Spang A."/>
            <person name="Saw J.H."/>
            <person name="Jorgensen S.L."/>
            <person name="Zaremba-Niedzwiedzka K."/>
            <person name="Martijn J."/>
            <person name="Lind A.E."/>
            <person name="van Eijk R."/>
            <person name="Schleper C."/>
            <person name="Guy L."/>
            <person name="Ettema T.J."/>
        </authorList>
    </citation>
    <scope>NUCLEOTIDE SEQUENCE</scope>
</reference>